<feature type="domain" description="SGNH hydrolase-type esterase" evidence="2">
    <location>
        <begin position="32"/>
        <end position="241"/>
    </location>
</feature>
<protein>
    <submittedName>
        <fullName evidence="3">Lysophospholipase L1-like esterase</fullName>
    </submittedName>
</protein>
<dbReference type="SUPFAM" id="SSF52266">
    <property type="entry name" value="SGNH hydrolase"/>
    <property type="match status" value="1"/>
</dbReference>
<feature type="signal peptide" evidence="1">
    <location>
        <begin position="1"/>
        <end position="21"/>
    </location>
</feature>
<keyword evidence="4" id="KW-1185">Reference proteome</keyword>
<name>A0A495J6H5_9SPHI</name>
<dbReference type="InterPro" id="IPR036514">
    <property type="entry name" value="SGNH_hydro_sf"/>
</dbReference>
<dbReference type="InterPro" id="IPR013830">
    <property type="entry name" value="SGNH_hydro"/>
</dbReference>
<dbReference type="Gene3D" id="3.40.50.1110">
    <property type="entry name" value="SGNH hydrolase"/>
    <property type="match status" value="1"/>
</dbReference>
<accession>A0A495J6H5</accession>
<gene>
    <name evidence="3" type="ORF">BDD43_4545</name>
</gene>
<dbReference type="Proteomes" id="UP000268007">
    <property type="component" value="Unassembled WGS sequence"/>
</dbReference>
<evidence type="ECO:0000259" key="2">
    <source>
        <dbReference type="Pfam" id="PF13472"/>
    </source>
</evidence>
<evidence type="ECO:0000256" key="1">
    <source>
        <dbReference type="SAM" id="SignalP"/>
    </source>
</evidence>
<dbReference type="Pfam" id="PF13472">
    <property type="entry name" value="Lipase_GDSL_2"/>
    <property type="match status" value="1"/>
</dbReference>
<evidence type="ECO:0000313" key="4">
    <source>
        <dbReference type="Proteomes" id="UP000268007"/>
    </source>
</evidence>
<organism evidence="3 4">
    <name type="scientific">Mucilaginibacter gracilis</name>
    <dbReference type="NCBI Taxonomy" id="423350"/>
    <lineage>
        <taxon>Bacteria</taxon>
        <taxon>Pseudomonadati</taxon>
        <taxon>Bacteroidota</taxon>
        <taxon>Sphingobacteriia</taxon>
        <taxon>Sphingobacteriales</taxon>
        <taxon>Sphingobacteriaceae</taxon>
        <taxon>Mucilaginibacter</taxon>
    </lineage>
</organism>
<proteinExistence type="predicted"/>
<dbReference type="PANTHER" id="PTHR30383:SF5">
    <property type="entry name" value="SGNH HYDROLASE-TYPE ESTERASE DOMAIN-CONTAINING PROTEIN"/>
    <property type="match status" value="1"/>
</dbReference>
<evidence type="ECO:0000313" key="3">
    <source>
        <dbReference type="EMBL" id="RKR84311.1"/>
    </source>
</evidence>
<feature type="chain" id="PRO_5019851121" evidence="1">
    <location>
        <begin position="22"/>
        <end position="257"/>
    </location>
</feature>
<dbReference type="EMBL" id="RBKU01000001">
    <property type="protein sequence ID" value="RKR84311.1"/>
    <property type="molecule type" value="Genomic_DNA"/>
</dbReference>
<dbReference type="InterPro" id="IPR051532">
    <property type="entry name" value="Ester_Hydrolysis_Enzymes"/>
</dbReference>
<dbReference type="PANTHER" id="PTHR30383">
    <property type="entry name" value="THIOESTERASE 1/PROTEASE 1/LYSOPHOSPHOLIPASE L1"/>
    <property type="match status" value="1"/>
</dbReference>
<dbReference type="AlphaFoldDB" id="A0A495J6H5"/>
<dbReference type="RefSeq" id="WP_121199844.1">
    <property type="nucleotide sequence ID" value="NZ_RBKU01000001.1"/>
</dbReference>
<sequence length="257" mass="28603">MTNKKFSSLFLILLIVCCSFSIQSKKNLNLVFIGDSITHGSRLKDFTTQAPPVFATGYIQKKAGFGNIQFSNQGVSGYTTVDFLPATKKAWPKVIAAANNLYNDKSATLVFSIMLGTNDSAISGPNGAPVSAQNYRANLKTIADSLFNRYPDCKIIVNHPIWYSPNTNNRSVYLQEGLTRLQSYFDEIDALVKEYKTLHPKQLFLGDTKAFRYFKKRYQTDLGSEQGGHGTFYLHPNEKGAVALGNYWGKAIAKVLK</sequence>
<keyword evidence="1" id="KW-0732">Signal</keyword>
<reference evidence="3 4" key="1">
    <citation type="submission" date="2018-10" db="EMBL/GenBank/DDBJ databases">
        <title>Genomic Encyclopedia of Archaeal and Bacterial Type Strains, Phase II (KMG-II): from individual species to whole genera.</title>
        <authorList>
            <person name="Goeker M."/>
        </authorList>
    </citation>
    <scope>NUCLEOTIDE SEQUENCE [LARGE SCALE GENOMIC DNA]</scope>
    <source>
        <strain evidence="3 4">DSM 18602</strain>
    </source>
</reference>
<dbReference type="GO" id="GO:0004622">
    <property type="term" value="F:phosphatidylcholine lysophospholipase activity"/>
    <property type="evidence" value="ECO:0007669"/>
    <property type="project" value="TreeGrafter"/>
</dbReference>
<dbReference type="OrthoDB" id="9796689at2"/>
<comment type="caution">
    <text evidence="3">The sequence shown here is derived from an EMBL/GenBank/DDBJ whole genome shotgun (WGS) entry which is preliminary data.</text>
</comment>